<dbReference type="Proteomes" id="UP000501690">
    <property type="component" value="Linkage Group LG5"/>
</dbReference>
<sequence length="471" mass="52125">MLFQGSGKGTAWWRTPSRQAMHGTFTSFWFWMKGLAMYSSYNQPLSEISLENWKRVGHSLVRCMNLEFPELMHRLAAWDLPPGANAGRGNNVVGRCVRGRSLDAVSGSGACIYLEYSKDCGESGSGVRGYLILGRLAVRDFPPGGTCSEEGFEALCAWRNATPARRFGSWQQLAAHGGIAGVPGVVARNVSLELWLGIGVKHVIFLELWIRIASLELWLGMADEHEEPLSYGSGWRVLSDTRPRQPTTWLSLVSRPSISRLDAFTKSFKHFKDRFFKVVVKEGGKSHFLSADGSTKFLLVGWVAPVGHMSQVGKKDLTLFQALRKEKTVKVKAVGNIKVPNLQESLVEVRAHGSTKRKAELPTSSGKGKDVKKVRAALLGQGSFSGAEGPEAGLIELLETTVRKDIDINMSETLINSIDNLELDHLVRTMVEFGNKALILSRRVGSLYHRELKEGNREKLEDLQGKVDKFA</sequence>
<gene>
    <name evidence="1" type="ORF">DEO72_LG5g1345</name>
</gene>
<proteinExistence type="predicted"/>
<reference evidence="1 2" key="1">
    <citation type="submission" date="2019-04" db="EMBL/GenBank/DDBJ databases">
        <title>An improved genome assembly and genetic linkage map for asparagus bean, Vigna unguiculata ssp. sesquipedialis.</title>
        <authorList>
            <person name="Xia Q."/>
            <person name="Zhang R."/>
            <person name="Dong Y."/>
        </authorList>
    </citation>
    <scope>NUCLEOTIDE SEQUENCE [LARGE SCALE GENOMIC DNA]</scope>
    <source>
        <tissue evidence="1">Leaf</tissue>
    </source>
</reference>
<evidence type="ECO:0000313" key="2">
    <source>
        <dbReference type="Proteomes" id="UP000501690"/>
    </source>
</evidence>
<evidence type="ECO:0000313" key="1">
    <source>
        <dbReference type="EMBL" id="QCD93273.1"/>
    </source>
</evidence>
<organism evidence="1 2">
    <name type="scientific">Vigna unguiculata</name>
    <name type="common">Cowpea</name>
    <dbReference type="NCBI Taxonomy" id="3917"/>
    <lineage>
        <taxon>Eukaryota</taxon>
        <taxon>Viridiplantae</taxon>
        <taxon>Streptophyta</taxon>
        <taxon>Embryophyta</taxon>
        <taxon>Tracheophyta</taxon>
        <taxon>Spermatophyta</taxon>
        <taxon>Magnoliopsida</taxon>
        <taxon>eudicotyledons</taxon>
        <taxon>Gunneridae</taxon>
        <taxon>Pentapetalae</taxon>
        <taxon>rosids</taxon>
        <taxon>fabids</taxon>
        <taxon>Fabales</taxon>
        <taxon>Fabaceae</taxon>
        <taxon>Papilionoideae</taxon>
        <taxon>50 kb inversion clade</taxon>
        <taxon>NPAAA clade</taxon>
        <taxon>indigoferoid/millettioid clade</taxon>
        <taxon>Phaseoleae</taxon>
        <taxon>Vigna</taxon>
    </lineage>
</organism>
<dbReference type="AlphaFoldDB" id="A0A4D6LXR5"/>
<accession>A0A4D6LXR5</accession>
<protein>
    <submittedName>
        <fullName evidence="1">Uncharacterized protein</fullName>
    </submittedName>
</protein>
<name>A0A4D6LXR5_VIGUN</name>
<dbReference type="EMBL" id="CP039349">
    <property type="protein sequence ID" value="QCD93273.1"/>
    <property type="molecule type" value="Genomic_DNA"/>
</dbReference>
<keyword evidence="2" id="KW-1185">Reference proteome</keyword>